<dbReference type="EMBL" id="BNCO01000076">
    <property type="protein sequence ID" value="GIL65487.1"/>
    <property type="molecule type" value="Genomic_DNA"/>
</dbReference>
<feature type="chain" id="PRO_5035185762" evidence="2">
    <location>
        <begin position="23"/>
        <end position="422"/>
    </location>
</feature>
<feature type="compositionally biased region" description="Polar residues" evidence="1">
    <location>
        <begin position="85"/>
        <end position="94"/>
    </location>
</feature>
<keyword evidence="4" id="KW-1185">Reference proteome</keyword>
<proteinExistence type="predicted"/>
<protein>
    <submittedName>
        <fullName evidence="3">Uncharacterized protein</fullName>
    </submittedName>
</protein>
<evidence type="ECO:0000313" key="3">
    <source>
        <dbReference type="EMBL" id="GIL65487.1"/>
    </source>
</evidence>
<feature type="non-terminal residue" evidence="3">
    <location>
        <position position="422"/>
    </location>
</feature>
<organism evidence="3 4">
    <name type="scientific">Volvox africanus</name>
    <dbReference type="NCBI Taxonomy" id="51714"/>
    <lineage>
        <taxon>Eukaryota</taxon>
        <taxon>Viridiplantae</taxon>
        <taxon>Chlorophyta</taxon>
        <taxon>core chlorophytes</taxon>
        <taxon>Chlorophyceae</taxon>
        <taxon>CS clade</taxon>
        <taxon>Chlamydomonadales</taxon>
        <taxon>Volvocaceae</taxon>
        <taxon>Volvox</taxon>
    </lineage>
</organism>
<dbReference type="Proteomes" id="UP000747399">
    <property type="component" value="Unassembled WGS sequence"/>
</dbReference>
<evidence type="ECO:0000256" key="2">
    <source>
        <dbReference type="SAM" id="SignalP"/>
    </source>
</evidence>
<dbReference type="Gene3D" id="1.20.120.20">
    <property type="entry name" value="Apolipoprotein"/>
    <property type="match status" value="1"/>
</dbReference>
<gene>
    <name evidence="3" type="ORF">Vafri_19254</name>
</gene>
<comment type="caution">
    <text evidence="3">The sequence shown here is derived from an EMBL/GenBank/DDBJ whole genome shotgun (WGS) entry which is preliminary data.</text>
</comment>
<feature type="region of interest" description="Disordered" evidence="1">
    <location>
        <begin position="85"/>
        <end position="112"/>
    </location>
</feature>
<evidence type="ECO:0000256" key="1">
    <source>
        <dbReference type="SAM" id="MobiDB-lite"/>
    </source>
</evidence>
<feature type="signal peptide" evidence="2">
    <location>
        <begin position="1"/>
        <end position="22"/>
    </location>
</feature>
<sequence>SYLSWFVYFSLFLLSLLPYADGSQASLFFCSFPTPAVVCRASLSHQKLSNQSNSQVLQQSVWAHRTKGGKGSNRRERMATITGGSSVATNTVSKHPQQQQPHSHGHGHGEWRDYRHLHPRYRTSVEALRSMAKARTMSDHMGPAEHLDIEVSFDSPFIFLQGRENVRLADYLTKWAFADVDIKPLMYKVREVDEKRTRLELMMEVNLSPHRPWWLPATWLLQKCYKLNGVFLLRISKGPAAEGSSDVITALDGYLLNWGKVPQQLRYLFGTLLSTFNAGFEGVWSNITWAMGERQGVAEGGGLVGKVKARAAAAVEKAQEAVGAATEKAQDTVTAVTGVGAQKVQGDVAGVTDTAAAALAKTSGAADAAAAKVGNGGVKGTAEALRGAVHDVADAVKGGVEAGAEKVVEVAGRAKKAVTGHA</sequence>
<dbReference type="AlphaFoldDB" id="A0A8J4BU75"/>
<name>A0A8J4BU75_9CHLO</name>
<reference evidence="3" key="1">
    <citation type="journal article" date="2021" name="Proc. Natl. Acad. Sci. U.S.A.">
        <title>Three genomes in the algal genus Volvox reveal the fate of a haploid sex-determining region after a transition to homothallism.</title>
        <authorList>
            <person name="Yamamoto K."/>
            <person name="Hamaji T."/>
            <person name="Kawai-Toyooka H."/>
            <person name="Matsuzaki R."/>
            <person name="Takahashi F."/>
            <person name="Nishimura Y."/>
            <person name="Kawachi M."/>
            <person name="Noguchi H."/>
            <person name="Minakuchi Y."/>
            <person name="Umen J.G."/>
            <person name="Toyoda A."/>
            <person name="Nozaki H."/>
        </authorList>
    </citation>
    <scope>NUCLEOTIDE SEQUENCE</scope>
    <source>
        <strain evidence="3">NIES-3780</strain>
    </source>
</reference>
<accession>A0A8J4BU75</accession>
<evidence type="ECO:0000313" key="4">
    <source>
        <dbReference type="Proteomes" id="UP000747399"/>
    </source>
</evidence>
<keyword evidence="2" id="KW-0732">Signal</keyword>